<sequence>MREAVKTGVRLALLPGLALFWVALSLLRAIPGNPARHAMRPVVAQLRPLRPRFLARHGDAGIGFDNRTPWFTRYLVVADAPDLGATVLAAAARAGYQRDPNARPSTADSDPAWTCHALTSGGRKLRIGIARDADVPVRSYGRGITWGDTFAAREGRALLRLSIALPASIR</sequence>
<reference evidence="2" key="1">
    <citation type="submission" date="2016-10" db="EMBL/GenBank/DDBJ databases">
        <authorList>
            <person name="Varghese N."/>
            <person name="Submissions S."/>
        </authorList>
    </citation>
    <scope>NUCLEOTIDE SEQUENCE [LARGE SCALE GENOMIC DNA]</scope>
    <source>
        <strain evidence="2">IBRC-M 10655</strain>
    </source>
</reference>
<dbReference type="EMBL" id="FNJB01000001">
    <property type="protein sequence ID" value="SDN87972.1"/>
    <property type="molecule type" value="Genomic_DNA"/>
</dbReference>
<dbReference type="OrthoDB" id="10019789at2"/>
<dbReference type="STRING" id="504798.SAMN05421871_103699"/>
<dbReference type="AlphaFoldDB" id="A0A1H0F006"/>
<dbReference type="RefSeq" id="WP_091368403.1">
    <property type="nucleotide sequence ID" value="NZ_FNDV01000003.1"/>
</dbReference>
<gene>
    <name evidence="1" type="ORF">SAMN05192558_101170</name>
</gene>
<dbReference type="Proteomes" id="UP000199651">
    <property type="component" value="Unassembled WGS sequence"/>
</dbReference>
<accession>A0A1H0F006</accession>
<protein>
    <submittedName>
        <fullName evidence="1">Uncharacterized protein</fullName>
    </submittedName>
</protein>
<evidence type="ECO:0000313" key="1">
    <source>
        <dbReference type="EMBL" id="SDN87972.1"/>
    </source>
</evidence>
<proteinExistence type="predicted"/>
<keyword evidence="2" id="KW-1185">Reference proteome</keyword>
<name>A0A1H0F006_9PSEU</name>
<organism evidence="1 2">
    <name type="scientific">Actinokineospora alba</name>
    <dbReference type="NCBI Taxonomy" id="504798"/>
    <lineage>
        <taxon>Bacteria</taxon>
        <taxon>Bacillati</taxon>
        <taxon>Actinomycetota</taxon>
        <taxon>Actinomycetes</taxon>
        <taxon>Pseudonocardiales</taxon>
        <taxon>Pseudonocardiaceae</taxon>
        <taxon>Actinokineospora</taxon>
    </lineage>
</organism>
<evidence type="ECO:0000313" key="2">
    <source>
        <dbReference type="Proteomes" id="UP000199651"/>
    </source>
</evidence>